<keyword evidence="9" id="KW-1185">Reference proteome</keyword>
<dbReference type="GO" id="GO:0004427">
    <property type="term" value="F:inorganic diphosphate phosphatase activity"/>
    <property type="evidence" value="ECO:0007669"/>
    <property type="project" value="UniProtKB-EC"/>
</dbReference>
<evidence type="ECO:0000256" key="7">
    <source>
        <dbReference type="ARBA" id="ARBA00032535"/>
    </source>
</evidence>
<evidence type="ECO:0000256" key="2">
    <source>
        <dbReference type="ARBA" id="ARBA00006220"/>
    </source>
</evidence>
<name>A0A167DSV6_9ASCO</name>
<comment type="similarity">
    <text evidence="2">Belongs to the PPase family.</text>
</comment>
<dbReference type="GO" id="GO:0000287">
    <property type="term" value="F:magnesium ion binding"/>
    <property type="evidence" value="ECO:0007669"/>
    <property type="project" value="InterPro"/>
</dbReference>
<dbReference type="Gene3D" id="3.90.80.10">
    <property type="entry name" value="Inorganic pyrophosphatase"/>
    <property type="match status" value="1"/>
</dbReference>
<keyword evidence="5" id="KW-0378">Hydrolase</keyword>
<evidence type="ECO:0000256" key="1">
    <source>
        <dbReference type="ARBA" id="ARBA00001946"/>
    </source>
</evidence>
<accession>A0A167DSV6</accession>
<dbReference type="PANTHER" id="PTHR10286">
    <property type="entry name" value="INORGANIC PYROPHOSPHATASE"/>
    <property type="match status" value="1"/>
</dbReference>
<dbReference type="KEGG" id="slb:AWJ20_1536"/>
<evidence type="ECO:0000256" key="6">
    <source>
        <dbReference type="ARBA" id="ARBA00022842"/>
    </source>
</evidence>
<dbReference type="InterPro" id="IPR036649">
    <property type="entry name" value="Pyrophosphatase_sf"/>
</dbReference>
<dbReference type="Pfam" id="PF00719">
    <property type="entry name" value="Pyrophosphatase"/>
    <property type="match status" value="1"/>
</dbReference>
<comment type="cofactor">
    <cofactor evidence="1">
        <name>Mg(2+)</name>
        <dbReference type="ChEBI" id="CHEBI:18420"/>
    </cofactor>
</comment>
<dbReference type="Proteomes" id="UP000189580">
    <property type="component" value="Chromosome a"/>
</dbReference>
<dbReference type="SUPFAM" id="SSF50324">
    <property type="entry name" value="Inorganic pyrophosphatase"/>
    <property type="match status" value="1"/>
</dbReference>
<dbReference type="EC" id="3.6.1.1" evidence="3"/>
<evidence type="ECO:0000256" key="4">
    <source>
        <dbReference type="ARBA" id="ARBA00022723"/>
    </source>
</evidence>
<keyword evidence="4" id="KW-0479">Metal-binding</keyword>
<gene>
    <name evidence="8" type="primary">IPP1</name>
    <name evidence="8" type="ORF">AWJ20_1536</name>
</gene>
<proteinExistence type="inferred from homology"/>
<evidence type="ECO:0000256" key="5">
    <source>
        <dbReference type="ARBA" id="ARBA00022801"/>
    </source>
</evidence>
<dbReference type="EMBL" id="CP014501">
    <property type="protein sequence ID" value="ANB13254.1"/>
    <property type="molecule type" value="Genomic_DNA"/>
</dbReference>
<dbReference type="GO" id="GO:0006796">
    <property type="term" value="P:phosphate-containing compound metabolic process"/>
    <property type="evidence" value="ECO:0007669"/>
    <property type="project" value="InterPro"/>
</dbReference>
<keyword evidence="6" id="KW-0460">Magnesium</keyword>
<evidence type="ECO:0000256" key="3">
    <source>
        <dbReference type="ARBA" id="ARBA00012146"/>
    </source>
</evidence>
<protein>
    <recommendedName>
        <fullName evidence="3">inorganic diphosphatase</fullName>
        <ecNumber evidence="3">3.6.1.1</ecNumber>
    </recommendedName>
    <alternativeName>
        <fullName evidence="7">Pyrophosphate phospho-hydrolase</fullName>
    </alternativeName>
</protein>
<dbReference type="GeneID" id="30033349"/>
<dbReference type="OrthoDB" id="1608002at2759"/>
<evidence type="ECO:0000313" key="9">
    <source>
        <dbReference type="Proteomes" id="UP000189580"/>
    </source>
</evidence>
<organism evidence="8 9">
    <name type="scientific">Sugiyamaella lignohabitans</name>
    <dbReference type="NCBI Taxonomy" id="796027"/>
    <lineage>
        <taxon>Eukaryota</taxon>
        <taxon>Fungi</taxon>
        <taxon>Dikarya</taxon>
        <taxon>Ascomycota</taxon>
        <taxon>Saccharomycotina</taxon>
        <taxon>Dipodascomycetes</taxon>
        <taxon>Dipodascales</taxon>
        <taxon>Trichomonascaceae</taxon>
        <taxon>Sugiyamaella</taxon>
    </lineage>
</organism>
<dbReference type="InterPro" id="IPR008162">
    <property type="entry name" value="Pyrophosphatase"/>
</dbReference>
<dbReference type="FunFam" id="3.90.80.10:FF:000007">
    <property type="entry name" value="Inorganic pyrophosphatase, mitochondrial"/>
    <property type="match status" value="1"/>
</dbReference>
<evidence type="ECO:0000313" key="8">
    <source>
        <dbReference type="EMBL" id="ANB13254.1"/>
    </source>
</evidence>
<sequence>MPFQMSRLSSSFTARLVGEPDSASYRAYLQDSDGNPLSAIHDIPYKANEGKENGVYNMIVEVPRWTNAKLEISRSEELNPILQDTKKGKLRYVANVFPYKGYIHNYGAIPQTWEDPKHIDPETKTAGDCDPIDVCEIGESIGYTGQVKEVKVLGCMPLIDEGETDWKVLAISVDDPLSQHLNDIEDIEKYCPGLLDATTSWFRNYKVPDGKDKNTVGAVKNRTDTIRIIEECHGAWKGLIKREDNQFGINE</sequence>
<reference evidence="8 9" key="1">
    <citation type="submission" date="2016-02" db="EMBL/GenBank/DDBJ databases">
        <title>Complete genome sequence and transcriptome regulation of the pentose utilising yeast Sugiyamaella lignohabitans.</title>
        <authorList>
            <person name="Bellasio M."/>
            <person name="Peymann A."/>
            <person name="Valli M."/>
            <person name="Sipitzky M."/>
            <person name="Graf A."/>
            <person name="Sauer M."/>
            <person name="Marx H."/>
            <person name="Mattanovich D."/>
        </authorList>
    </citation>
    <scope>NUCLEOTIDE SEQUENCE [LARGE SCALE GENOMIC DNA]</scope>
    <source>
        <strain evidence="8 9">CBS 10342</strain>
    </source>
</reference>
<dbReference type="AlphaFoldDB" id="A0A167DSV6"/>
<dbReference type="RefSeq" id="XP_018735731.1">
    <property type="nucleotide sequence ID" value="XM_018878426.1"/>
</dbReference>
<dbReference type="GO" id="GO:0005737">
    <property type="term" value="C:cytoplasm"/>
    <property type="evidence" value="ECO:0007669"/>
    <property type="project" value="InterPro"/>
</dbReference>
<dbReference type="CDD" id="cd00412">
    <property type="entry name" value="pyrophosphatase"/>
    <property type="match status" value="1"/>
</dbReference>